<dbReference type="InterPro" id="IPR001279">
    <property type="entry name" value="Metallo-B-lactamas"/>
</dbReference>
<dbReference type="InterPro" id="IPR029228">
    <property type="entry name" value="Alkyl_sulf_dimr"/>
</dbReference>
<gene>
    <name evidence="6" type="ORF">GCM10009809_00820</name>
</gene>
<dbReference type="InterPro" id="IPR029229">
    <property type="entry name" value="Alkyl_sulf_C"/>
</dbReference>
<dbReference type="SUPFAM" id="SSF56281">
    <property type="entry name" value="Metallo-hydrolase/oxidoreductase"/>
    <property type="match status" value="1"/>
</dbReference>
<comment type="similarity">
    <text evidence="4">Belongs to the metallo-beta-lactamase superfamily. Type III sulfatase family.</text>
</comment>
<dbReference type="InterPro" id="IPR036866">
    <property type="entry name" value="RibonucZ/Hydroxyglut_hydro"/>
</dbReference>
<dbReference type="InterPro" id="IPR052195">
    <property type="entry name" value="Bact_Alkyl/Aryl-Sulfatase"/>
</dbReference>
<keyword evidence="7" id="KW-1185">Reference proteome</keyword>
<dbReference type="RefSeq" id="WP_344244529.1">
    <property type="nucleotide sequence ID" value="NZ_BAAAPM010000001.1"/>
</dbReference>
<evidence type="ECO:0000313" key="6">
    <source>
        <dbReference type="EMBL" id="GAA1708404.1"/>
    </source>
</evidence>
<dbReference type="Gene3D" id="1.25.40.880">
    <property type="entry name" value="Alkyl sulfatase, dimerisation domain"/>
    <property type="match status" value="1"/>
</dbReference>
<dbReference type="Pfam" id="PF00753">
    <property type="entry name" value="Lactamase_B"/>
    <property type="match status" value="1"/>
</dbReference>
<dbReference type="InterPro" id="IPR044097">
    <property type="entry name" value="Bds1/SdsA1_MBL-fold"/>
</dbReference>
<keyword evidence="3" id="KW-0862">Zinc</keyword>
<evidence type="ECO:0000259" key="5">
    <source>
        <dbReference type="SMART" id="SM00849"/>
    </source>
</evidence>
<feature type="domain" description="Metallo-beta-lactamase" evidence="5">
    <location>
        <begin position="84"/>
        <end position="300"/>
    </location>
</feature>
<dbReference type="InterPro" id="IPR036527">
    <property type="entry name" value="SCP2_sterol-bd_dom_sf"/>
</dbReference>
<proteinExistence type="inferred from homology"/>
<dbReference type="CDD" id="cd07710">
    <property type="entry name" value="arylsulfatase_Sdsa1-like_MBL-fold"/>
    <property type="match status" value="1"/>
</dbReference>
<dbReference type="PANTHER" id="PTHR43223">
    <property type="entry name" value="ALKYL/ARYL-SULFATASE"/>
    <property type="match status" value="1"/>
</dbReference>
<dbReference type="PANTHER" id="PTHR43223:SF1">
    <property type="entry name" value="ALKYL_ARYL-SULFATASE BDS1"/>
    <property type="match status" value="1"/>
</dbReference>
<evidence type="ECO:0000256" key="3">
    <source>
        <dbReference type="ARBA" id="ARBA00022833"/>
    </source>
</evidence>
<dbReference type="InterPro" id="IPR038536">
    <property type="entry name" value="Alkyl/aryl-sulf_dimr_sf"/>
</dbReference>
<keyword evidence="2" id="KW-0378">Hydrolase</keyword>
<protein>
    <submittedName>
        <fullName evidence="6">Alkyl sulfatase dimerization domain-containing protein</fullName>
    </submittedName>
</protein>
<reference evidence="6 7" key="1">
    <citation type="journal article" date="2019" name="Int. J. Syst. Evol. Microbiol.">
        <title>The Global Catalogue of Microorganisms (GCM) 10K type strain sequencing project: providing services to taxonomists for standard genome sequencing and annotation.</title>
        <authorList>
            <consortium name="The Broad Institute Genomics Platform"/>
            <consortium name="The Broad Institute Genome Sequencing Center for Infectious Disease"/>
            <person name="Wu L."/>
            <person name="Ma J."/>
        </authorList>
    </citation>
    <scope>NUCLEOTIDE SEQUENCE [LARGE SCALE GENOMIC DNA]</scope>
    <source>
        <strain evidence="6 7">JCM 15589</strain>
    </source>
</reference>
<name>A0ABN2IN95_9MICO</name>
<comment type="caution">
    <text evidence="6">The sequence shown here is derived from an EMBL/GenBank/DDBJ whole genome shotgun (WGS) entry which is preliminary data.</text>
</comment>
<dbReference type="Gene3D" id="3.30.1050.10">
    <property type="entry name" value="SCP2 sterol-binding domain"/>
    <property type="match status" value="1"/>
</dbReference>
<dbReference type="Gene3D" id="3.60.15.30">
    <property type="entry name" value="Metallo-beta-lactamase domain"/>
    <property type="match status" value="1"/>
</dbReference>
<evidence type="ECO:0000256" key="4">
    <source>
        <dbReference type="ARBA" id="ARBA00033751"/>
    </source>
</evidence>
<evidence type="ECO:0000256" key="1">
    <source>
        <dbReference type="ARBA" id="ARBA00022723"/>
    </source>
</evidence>
<dbReference type="Pfam" id="PF14863">
    <property type="entry name" value="Alkyl_sulf_dimr"/>
    <property type="match status" value="1"/>
</dbReference>
<dbReference type="SMART" id="SM00849">
    <property type="entry name" value="Lactamase_B"/>
    <property type="match status" value="1"/>
</dbReference>
<dbReference type="Proteomes" id="UP001501138">
    <property type="component" value="Unassembled WGS sequence"/>
</dbReference>
<dbReference type="EMBL" id="BAAAPM010000001">
    <property type="protein sequence ID" value="GAA1708404.1"/>
    <property type="molecule type" value="Genomic_DNA"/>
</dbReference>
<evidence type="ECO:0000313" key="7">
    <source>
        <dbReference type="Proteomes" id="UP001501138"/>
    </source>
</evidence>
<dbReference type="Pfam" id="PF14864">
    <property type="entry name" value="Alkyl_sulf_C"/>
    <property type="match status" value="1"/>
</dbReference>
<dbReference type="SUPFAM" id="SSF55718">
    <property type="entry name" value="SCP-like"/>
    <property type="match status" value="1"/>
</dbReference>
<keyword evidence="1" id="KW-0479">Metal-binding</keyword>
<accession>A0ABN2IN95</accession>
<organism evidence="6 7">
    <name type="scientific">Isoptericola hypogeus</name>
    <dbReference type="NCBI Taxonomy" id="300179"/>
    <lineage>
        <taxon>Bacteria</taxon>
        <taxon>Bacillati</taxon>
        <taxon>Actinomycetota</taxon>
        <taxon>Actinomycetes</taxon>
        <taxon>Micrococcales</taxon>
        <taxon>Promicromonosporaceae</taxon>
        <taxon>Isoptericola</taxon>
    </lineage>
</organism>
<evidence type="ECO:0000256" key="2">
    <source>
        <dbReference type="ARBA" id="ARBA00022801"/>
    </source>
</evidence>
<sequence length="604" mass="65605">MTLPSFQDRRDFDDVARGKIADLAPEVIRAEDGHVVWDTHRYDFLQGQCPPTANPSLWRQAQLAAVGGLFEVVEGVYQVRGFDLSNMSFVEGDTGVVVVDTLMSMETAAAALALYRAHRGDRPVTGLVITHSHADHYGGMSAVAEEGTEIFAPHGFLEHTVSENVYAGPAMSRRAVYMYASDLPADGTGQLGTGLGMGTSNGRLSLEVPTVDVTTTGEEHTVDGVRMVFQFTPGTEAPAEMNIWFPDRRALCMAENATHNLHNLLTLRGAEVRDARSWARYLHETIELFGGEAEAVFASHHWPTWGAEDIHAFLATQRDLYQYLHDQTLRLINQGATGIEAAEKFELSPGLEQAWNARGYYGSVSHNVKAIYQRYLGWFDGNPAHLWELPPEDEGRRFVELVGGAGPALAAVERLTASDDPADWRWAATVASHVVFGGGEHDPAAREALAAVLTKLGHGAENATWRNFYLRGAQELRGKIAAAPPNLSTPEVLGALTITQLFDSIGVRIDGPRAAADTLSVDWVLTDLGLTYRAALSNGALIHAERGAREADPDLTVTLTKPQLLRLLGTQADDGVSYDGDRGVLGRLLSYVDATSNTFPIVTP</sequence>